<comment type="caution">
    <text evidence="2">The sequence shown here is derived from an EMBL/GenBank/DDBJ whole genome shotgun (WGS) entry which is preliminary data.</text>
</comment>
<gene>
    <name evidence="2" type="ORF">EAH80_28740</name>
</gene>
<dbReference type="EMBL" id="RCZG01000021">
    <property type="protein sequence ID" value="TPG28006.1"/>
    <property type="molecule type" value="Genomic_DNA"/>
</dbReference>
<organism evidence="2 3">
    <name type="scientific">Mycolicibacterium hodleri</name>
    <dbReference type="NCBI Taxonomy" id="49897"/>
    <lineage>
        <taxon>Bacteria</taxon>
        <taxon>Bacillati</taxon>
        <taxon>Actinomycetota</taxon>
        <taxon>Actinomycetes</taxon>
        <taxon>Mycobacteriales</taxon>
        <taxon>Mycobacteriaceae</taxon>
        <taxon>Mycolicibacterium</taxon>
    </lineage>
</organism>
<dbReference type="RefSeq" id="WP_140699220.1">
    <property type="nucleotide sequence ID" value="NZ_RCZG01000021.1"/>
</dbReference>
<reference evidence="2 3" key="1">
    <citation type="journal article" date="2019" name="Environ. Microbiol.">
        <title>Species interactions and distinct microbial communities in high Arctic permafrost affected cryosols are associated with the CH4 and CO2 gas fluxes.</title>
        <authorList>
            <person name="Altshuler I."/>
            <person name="Hamel J."/>
            <person name="Turney S."/>
            <person name="Magnuson E."/>
            <person name="Levesque R."/>
            <person name="Greer C."/>
            <person name="Whyte L.G."/>
        </authorList>
    </citation>
    <scope>NUCLEOTIDE SEQUENCE [LARGE SCALE GENOMIC DNA]</scope>
    <source>
        <strain evidence="2 3">S5.20</strain>
    </source>
</reference>
<keyword evidence="3" id="KW-1185">Reference proteome</keyword>
<name>A0A502DUW0_9MYCO</name>
<feature type="region of interest" description="Disordered" evidence="1">
    <location>
        <begin position="186"/>
        <end position="211"/>
    </location>
</feature>
<evidence type="ECO:0000313" key="3">
    <source>
        <dbReference type="Proteomes" id="UP000320095"/>
    </source>
</evidence>
<sequence>MRRFTTSVVTERPLLGLLLLAELAAAVVFVSHPLGDARPAQQGPPTATRAALDVPTTPTDPLTLRDGRTVSMMALGGVQTADLESRVWSELDGAADAVTAFWGDDWPRNVVVVLTRTDEEFRALAAGEPDIAAATTAQRIVFAPRASSMSDATLRIVLRHELFHYAARARTAADAPRWLTEGVADFVGRPPTPMPGPERATELGTLPTDADLDTPGEVRSLAYDRAWWFSRFVASRYGAESLRKLYVTACGTGHPDQMMAIKGALGADAPQVLAAWRAWLGG</sequence>
<evidence type="ECO:0000256" key="1">
    <source>
        <dbReference type="SAM" id="MobiDB-lite"/>
    </source>
</evidence>
<dbReference type="OrthoDB" id="5242307at2"/>
<dbReference type="Proteomes" id="UP000320095">
    <property type="component" value="Unassembled WGS sequence"/>
</dbReference>
<dbReference type="AlphaFoldDB" id="A0A502DUW0"/>
<proteinExistence type="predicted"/>
<evidence type="ECO:0000313" key="2">
    <source>
        <dbReference type="EMBL" id="TPG28006.1"/>
    </source>
</evidence>
<feature type="region of interest" description="Disordered" evidence="1">
    <location>
        <begin position="36"/>
        <end position="59"/>
    </location>
</feature>
<accession>A0A502DUW0</accession>
<protein>
    <submittedName>
        <fullName evidence="2">Peptidase</fullName>
    </submittedName>
</protein>